<feature type="non-terminal residue" evidence="1">
    <location>
        <position position="1"/>
    </location>
</feature>
<name>A0A8K0GC09_IGNLU</name>
<organism evidence="1 2">
    <name type="scientific">Ignelater luminosus</name>
    <name type="common">Cucubano</name>
    <name type="synonym">Pyrophorus luminosus</name>
    <dbReference type="NCBI Taxonomy" id="2038154"/>
    <lineage>
        <taxon>Eukaryota</taxon>
        <taxon>Metazoa</taxon>
        <taxon>Ecdysozoa</taxon>
        <taxon>Arthropoda</taxon>
        <taxon>Hexapoda</taxon>
        <taxon>Insecta</taxon>
        <taxon>Pterygota</taxon>
        <taxon>Neoptera</taxon>
        <taxon>Endopterygota</taxon>
        <taxon>Coleoptera</taxon>
        <taxon>Polyphaga</taxon>
        <taxon>Elateriformia</taxon>
        <taxon>Elateroidea</taxon>
        <taxon>Elateridae</taxon>
        <taxon>Agrypninae</taxon>
        <taxon>Pyrophorini</taxon>
        <taxon>Ignelater</taxon>
    </lineage>
</organism>
<sequence length="51" mass="5796">IHGRDQSYNKDQLLTVITKQSSKTKLQDCRVKRGANCGTNHYLVMAKLIYG</sequence>
<reference evidence="1" key="1">
    <citation type="submission" date="2019-08" db="EMBL/GenBank/DDBJ databases">
        <title>The genome of the North American firefly Photinus pyralis.</title>
        <authorList>
            <consortium name="Photinus pyralis genome working group"/>
            <person name="Fallon T.R."/>
            <person name="Sander Lower S.E."/>
            <person name="Weng J.-K."/>
        </authorList>
    </citation>
    <scope>NUCLEOTIDE SEQUENCE</scope>
    <source>
        <strain evidence="1">TRF0915ILg1</strain>
        <tissue evidence="1">Whole body</tissue>
    </source>
</reference>
<keyword evidence="2" id="KW-1185">Reference proteome</keyword>
<accession>A0A8K0GC09</accession>
<feature type="non-terminal residue" evidence="1">
    <location>
        <position position="51"/>
    </location>
</feature>
<evidence type="ECO:0000313" key="2">
    <source>
        <dbReference type="Proteomes" id="UP000801492"/>
    </source>
</evidence>
<dbReference type="Proteomes" id="UP000801492">
    <property type="component" value="Unassembled WGS sequence"/>
</dbReference>
<gene>
    <name evidence="1" type="ORF">ILUMI_12205</name>
</gene>
<comment type="caution">
    <text evidence="1">The sequence shown here is derived from an EMBL/GenBank/DDBJ whole genome shotgun (WGS) entry which is preliminary data.</text>
</comment>
<dbReference type="AlphaFoldDB" id="A0A8K0GC09"/>
<proteinExistence type="predicted"/>
<dbReference type="EMBL" id="VTPC01007492">
    <property type="protein sequence ID" value="KAF2893969.1"/>
    <property type="molecule type" value="Genomic_DNA"/>
</dbReference>
<protein>
    <submittedName>
        <fullName evidence="1">Uncharacterized protein</fullName>
    </submittedName>
</protein>
<evidence type="ECO:0000313" key="1">
    <source>
        <dbReference type="EMBL" id="KAF2893969.1"/>
    </source>
</evidence>